<organism evidence="2 3">
    <name type="scientific">Arabis alpina</name>
    <name type="common">Alpine rock-cress</name>
    <dbReference type="NCBI Taxonomy" id="50452"/>
    <lineage>
        <taxon>Eukaryota</taxon>
        <taxon>Viridiplantae</taxon>
        <taxon>Streptophyta</taxon>
        <taxon>Embryophyta</taxon>
        <taxon>Tracheophyta</taxon>
        <taxon>Spermatophyta</taxon>
        <taxon>Magnoliopsida</taxon>
        <taxon>eudicotyledons</taxon>
        <taxon>Gunneridae</taxon>
        <taxon>Pentapetalae</taxon>
        <taxon>rosids</taxon>
        <taxon>malvids</taxon>
        <taxon>Brassicales</taxon>
        <taxon>Brassicaceae</taxon>
        <taxon>Arabideae</taxon>
        <taxon>Arabis</taxon>
    </lineage>
</organism>
<dbReference type="OrthoDB" id="549353at2759"/>
<gene>
    <name evidence="2" type="ordered locus">AALP_Aa3g360200</name>
</gene>
<dbReference type="Gramene" id="KFK40327">
    <property type="protein sequence ID" value="KFK40327"/>
    <property type="gene ID" value="AALP_AA3G360200"/>
</dbReference>
<dbReference type="GO" id="GO:0004540">
    <property type="term" value="F:RNA nuclease activity"/>
    <property type="evidence" value="ECO:0007669"/>
    <property type="project" value="InterPro"/>
</dbReference>
<dbReference type="Proteomes" id="UP000029120">
    <property type="component" value="Chromosome 3"/>
</dbReference>
<dbReference type="PANTHER" id="PTHR14379:SF60">
    <property type="entry name" value="NYN DOMAIN-CONTAINING PROTEIN"/>
    <property type="match status" value="1"/>
</dbReference>
<dbReference type="GO" id="GO:0010468">
    <property type="term" value="P:regulation of gene expression"/>
    <property type="evidence" value="ECO:0007669"/>
    <property type="project" value="InterPro"/>
</dbReference>
<reference evidence="3" key="1">
    <citation type="journal article" date="2015" name="Nat. Plants">
        <title>Genome expansion of Arabis alpina linked with retrotransposition and reduced symmetric DNA methylation.</title>
        <authorList>
            <person name="Willing E.M."/>
            <person name="Rawat V."/>
            <person name="Mandakova T."/>
            <person name="Maumus F."/>
            <person name="James G.V."/>
            <person name="Nordstroem K.J."/>
            <person name="Becker C."/>
            <person name="Warthmann N."/>
            <person name="Chica C."/>
            <person name="Szarzynska B."/>
            <person name="Zytnicki M."/>
            <person name="Albani M.C."/>
            <person name="Kiefer C."/>
            <person name="Bergonzi S."/>
            <person name="Castaings L."/>
            <person name="Mateos J.L."/>
            <person name="Berns M.C."/>
            <person name="Bujdoso N."/>
            <person name="Piofczyk T."/>
            <person name="de Lorenzo L."/>
            <person name="Barrero-Sicilia C."/>
            <person name="Mateos I."/>
            <person name="Piednoel M."/>
            <person name="Hagmann J."/>
            <person name="Chen-Min-Tao R."/>
            <person name="Iglesias-Fernandez R."/>
            <person name="Schuster S.C."/>
            <person name="Alonso-Blanco C."/>
            <person name="Roudier F."/>
            <person name="Carbonero P."/>
            <person name="Paz-Ares J."/>
            <person name="Davis S.J."/>
            <person name="Pecinka A."/>
            <person name="Quesneville H."/>
            <person name="Colot V."/>
            <person name="Lysak M.A."/>
            <person name="Weigel D."/>
            <person name="Coupland G."/>
            <person name="Schneeberger K."/>
        </authorList>
    </citation>
    <scope>NUCLEOTIDE SEQUENCE [LARGE SCALE GENOMIC DNA]</scope>
    <source>
        <strain evidence="3">cv. Pajares</strain>
    </source>
</reference>
<dbReference type="OMA" id="HFCENYE"/>
<protein>
    <recommendedName>
        <fullName evidence="1">NYN domain-containing protein</fullName>
    </recommendedName>
</protein>
<evidence type="ECO:0000313" key="2">
    <source>
        <dbReference type="EMBL" id="KFK40327.1"/>
    </source>
</evidence>
<dbReference type="PANTHER" id="PTHR14379">
    <property type="entry name" value="LIMKAIN B LKAP"/>
    <property type="match status" value="1"/>
</dbReference>
<feature type="domain" description="NYN" evidence="1">
    <location>
        <begin position="47"/>
        <end position="179"/>
    </location>
</feature>
<name>A0A087HDX5_ARAAL</name>
<evidence type="ECO:0000313" key="3">
    <source>
        <dbReference type="Proteomes" id="UP000029120"/>
    </source>
</evidence>
<keyword evidence="3" id="KW-1185">Reference proteome</keyword>
<dbReference type="AlphaFoldDB" id="A0A087HDX5"/>
<sequence>MDSHNFDTQRNLAIDFTVRSRIETQKLLQKEKMNNNVAVARFEEAPTWVCWDIENFPVPRGYKAEEITEKISLALRKLNYRGPISISAYGNMNHIPPSVKKALSSAGIVLNHFHMNLRKSSLDMVYKIWSWRRLNPAPANVMFISQDGLLSITIPSMQSAGYNILLAHPPHPLDLLVASVKTTWLWKSLLKES</sequence>
<accession>A0A087HDX5</accession>
<dbReference type="Pfam" id="PF01936">
    <property type="entry name" value="NYN"/>
    <property type="match status" value="1"/>
</dbReference>
<proteinExistence type="predicted"/>
<dbReference type="InterPro" id="IPR021139">
    <property type="entry name" value="NYN"/>
</dbReference>
<dbReference type="CDD" id="cd10910">
    <property type="entry name" value="PIN_limkain_b1_N_like"/>
    <property type="match status" value="1"/>
</dbReference>
<dbReference type="GO" id="GO:0005777">
    <property type="term" value="C:peroxisome"/>
    <property type="evidence" value="ECO:0007669"/>
    <property type="project" value="InterPro"/>
</dbReference>
<dbReference type="EMBL" id="CM002871">
    <property type="protein sequence ID" value="KFK40327.1"/>
    <property type="molecule type" value="Genomic_DNA"/>
</dbReference>
<evidence type="ECO:0000259" key="1">
    <source>
        <dbReference type="Pfam" id="PF01936"/>
    </source>
</evidence>
<dbReference type="eggNOG" id="ENOG502QWNR">
    <property type="taxonomic scope" value="Eukaryota"/>
</dbReference>
<dbReference type="InterPro" id="IPR024768">
    <property type="entry name" value="Marf1"/>
</dbReference>